<dbReference type="EMBL" id="WIGM01000461">
    <property type="protein sequence ID" value="KAF6824598.1"/>
    <property type="molecule type" value="Genomic_DNA"/>
</dbReference>
<dbReference type="InterPro" id="IPR021084">
    <property type="entry name" value="Het-s_prion_dom"/>
</dbReference>
<organism evidence="5 6">
    <name type="scientific">Colletotrichum musicola</name>
    <dbReference type="NCBI Taxonomy" id="2175873"/>
    <lineage>
        <taxon>Eukaryota</taxon>
        <taxon>Fungi</taxon>
        <taxon>Dikarya</taxon>
        <taxon>Ascomycota</taxon>
        <taxon>Pezizomycotina</taxon>
        <taxon>Sordariomycetes</taxon>
        <taxon>Hypocreomycetidae</taxon>
        <taxon>Glomerellales</taxon>
        <taxon>Glomerellaceae</taxon>
        <taxon>Colletotrichum</taxon>
        <taxon>Colletotrichum orchidearum species complex</taxon>
    </lineage>
</organism>
<feature type="repeat" description="WD" evidence="3">
    <location>
        <begin position="1210"/>
        <end position="1243"/>
    </location>
</feature>
<protein>
    <submittedName>
        <fullName evidence="5">Vegetative incompatibility protein HET-E-1-like protein 15</fullName>
    </submittedName>
</protein>
<dbReference type="Gene3D" id="1.20.120.1020">
    <property type="entry name" value="Prion-inhibition and propagation, HeLo domain"/>
    <property type="match status" value="1"/>
</dbReference>
<dbReference type="SUPFAM" id="SSF50969">
    <property type="entry name" value="YVTN repeat-like/Quinoprotein amine dehydrogenase"/>
    <property type="match status" value="1"/>
</dbReference>
<dbReference type="PROSITE" id="PS50837">
    <property type="entry name" value="NACHT"/>
    <property type="match status" value="1"/>
</dbReference>
<accession>A0A8H6N9G2</accession>
<keyword evidence="2" id="KW-0677">Repeat</keyword>
<dbReference type="InterPro" id="IPR015943">
    <property type="entry name" value="WD40/YVTN_repeat-like_dom_sf"/>
</dbReference>
<gene>
    <name evidence="5" type="ORF">CMUS01_10176</name>
</gene>
<proteinExistence type="predicted"/>
<dbReference type="InterPro" id="IPR007111">
    <property type="entry name" value="NACHT_NTPase"/>
</dbReference>
<dbReference type="PANTHER" id="PTHR10039">
    <property type="entry name" value="AMELOGENIN"/>
    <property type="match status" value="1"/>
</dbReference>
<dbReference type="Pfam" id="PF24883">
    <property type="entry name" value="NPHP3_N"/>
    <property type="match status" value="1"/>
</dbReference>
<evidence type="ECO:0000256" key="3">
    <source>
        <dbReference type="PROSITE-ProRule" id="PRU00221"/>
    </source>
</evidence>
<dbReference type="PROSITE" id="PS50082">
    <property type="entry name" value="WD_REPEATS_2"/>
    <property type="match status" value="2"/>
</dbReference>
<dbReference type="InterPro" id="IPR038305">
    <property type="entry name" value="HeLo_sf"/>
</dbReference>
<dbReference type="InterPro" id="IPR001680">
    <property type="entry name" value="WD40_rpt"/>
</dbReference>
<evidence type="ECO:0000256" key="2">
    <source>
        <dbReference type="ARBA" id="ARBA00022737"/>
    </source>
</evidence>
<comment type="caution">
    <text evidence="5">The sequence shown here is derived from an EMBL/GenBank/DDBJ whole genome shotgun (WGS) entry which is preliminary data.</text>
</comment>
<dbReference type="PROSITE" id="PS00678">
    <property type="entry name" value="WD_REPEATS_1"/>
    <property type="match status" value="1"/>
</dbReference>
<evidence type="ECO:0000313" key="5">
    <source>
        <dbReference type="EMBL" id="KAF6824598.1"/>
    </source>
</evidence>
<dbReference type="PANTHER" id="PTHR10039:SF17">
    <property type="entry name" value="FUNGAL STAND N-TERMINAL GOODBYE DOMAIN-CONTAINING PROTEIN-RELATED"/>
    <property type="match status" value="1"/>
</dbReference>
<dbReference type="Pfam" id="PF14479">
    <property type="entry name" value="HeLo"/>
    <property type="match status" value="1"/>
</dbReference>
<dbReference type="SUPFAM" id="SSF50998">
    <property type="entry name" value="Quinoprotein alcohol dehydrogenase-like"/>
    <property type="match status" value="1"/>
</dbReference>
<dbReference type="OrthoDB" id="20872at2759"/>
<dbReference type="Pfam" id="PF00400">
    <property type="entry name" value="WD40"/>
    <property type="match status" value="3"/>
</dbReference>
<evidence type="ECO:0000256" key="1">
    <source>
        <dbReference type="ARBA" id="ARBA00022574"/>
    </source>
</evidence>
<sequence>MAEAFGVVAGALSIAALFNSCVESFQYIQLGRRFEQDYEGYRLRLDVAQVRLGRWGQAIQINDNPRFVQLRLDDKEAQLAKSILEQIATLFESARRKSRQYEQAAENQALLVFDDEAMGRTNQRLHEKLTQRFRTTKKQPSLAKRTSWALYDARNLERLVGQISSFVEELEELFPAEATTRRLADIDIQGIEDEESLQSLRAAAEHIDSALRNAVVRKMNVIAGRTSVKNLKVGDHATVHVGNHFSENLLFAGLAHAGSVTISVETIMAGGESRTHVGNIFGGPGILEGCTEQMLPSLHHNDPSNHESIWEKQGWKINGASAESGGTIHVGNIFISQWEEDPCLRDLRVTDPHDDKQRIEDVKGGLHEDSYRWVLGHPRFLEWRDDKRNNLLWITGGPGKGKTMIMCGIISHLAVALNPNMESMAYFFCEATNAHLNNATGVIRSIIYQIVVQNRSLLSHVERKYRNVGKKLFEDSNAWYALADILMSILEDQRMPSICILIDALDECEIEQSDKTGFEQLNSLISRMIRSSASVKLVVSSRNRPPSDEALGVTSIRTLDLDQSQQFVSAAVETFIDHKVDNLRRSKAYPEDIANLVHTHLTSNANNTFLWVALVCKRLEQVQRWNVRRELGAFPAGLETLYRRMFNNIATPEHELYRNILALMAVVYRPIKLEELRSFLGGSYEIETSDLPEIIQHCGFFLTLQQGIVSFVHYSAKEFLLASEDGQLFPLGLDRQHRNIVSRCLEAMSSDLKRNVYDLRSLDAAIGKIETPNPSPLAAVLYSSIYWIDHLQESRHSIEGDAEVCSFIYTHFLHWLEALALQQKFAVAFEGLRKVLAMYSRRELETFAKDALRFASKFGSIIEDFPLQAYASSLLFAPTSSDVRRRFWNQRDCRGADFDGIDSTWGPDRLVLDLDPGLVTAVAFSDDGQILVSASCSNRWSIQLWDARTGRKIRSPISVDANVLDRSIHSPWAIALSPDSSMVALASETGATTVYSVETGKSLRCFPTHNGRNHFFLEPRIQVVFSFDGKTVASLSSNGTASFWHWEKGAFLGAFQSIIGISPQGDKLVQQDVDRVVLRRIDWEDEQPSSPVAPGLMLVDETEMTWRSTPSVVFTHGNDVMIADPDKITVCDTRNGKRQKWPMPDSVGLDSYRCLAVSSDAMVIALTTGTHSSRSRAPHAIQLWSSTSHTLQRTFRSQYISDFIPTRTATSLAFSPDGTMLASSWGGGIVQLWDLTTDLAAADPVAEEVDMPLDTLTLSPDGKTLARTSGHRTQVLDMTTNQHWETTEASRDTKTADASVRETVFSPNGDILACVQASMIQLWHVTTGRLLSTSPEDKTVSFRSLSLHNEIMAIAAKLSTPDTRTPEIRPSLQVQLWHMTSGSLIRIIEFDQRDEPTSAFSPTGNMLAVASATGLQLLRTVNGAVLHTSRGTGRRCNVLSFSLDEKTMAAACPNYAVMLWDIGRGTRRLIGHREPISALSFSPSGRTLASTSSDNIIHLWDVAAGVLSDNGDGRQKQQ</sequence>
<dbReference type="Pfam" id="PF11558">
    <property type="entry name" value="HET-s_218-289"/>
    <property type="match status" value="1"/>
</dbReference>
<reference evidence="5" key="1">
    <citation type="journal article" date="2020" name="Phytopathology">
        <title>Genome Sequence Resources of Colletotrichum truncatum, C. plurivorum, C. musicola, and C. sojae: Four Species Pathogenic to Soybean (Glycine max).</title>
        <authorList>
            <person name="Rogerio F."/>
            <person name="Boufleur T.R."/>
            <person name="Ciampi-Guillardi M."/>
            <person name="Sukno S.A."/>
            <person name="Thon M.R."/>
            <person name="Massola Junior N.S."/>
            <person name="Baroncelli R."/>
        </authorList>
    </citation>
    <scope>NUCLEOTIDE SEQUENCE</scope>
    <source>
        <strain evidence="5">LFN0074</strain>
    </source>
</reference>
<dbReference type="SUPFAM" id="SSF52540">
    <property type="entry name" value="P-loop containing nucleoside triphosphate hydrolases"/>
    <property type="match status" value="1"/>
</dbReference>
<dbReference type="InterPro" id="IPR027417">
    <property type="entry name" value="P-loop_NTPase"/>
</dbReference>
<evidence type="ECO:0000259" key="4">
    <source>
        <dbReference type="PROSITE" id="PS50837"/>
    </source>
</evidence>
<dbReference type="InterPro" id="IPR056884">
    <property type="entry name" value="NPHP3-like_N"/>
</dbReference>
<dbReference type="PROSITE" id="PS50294">
    <property type="entry name" value="WD_REPEATS_REGION"/>
    <property type="match status" value="1"/>
</dbReference>
<dbReference type="Gene3D" id="3.40.50.300">
    <property type="entry name" value="P-loop containing nucleotide triphosphate hydrolases"/>
    <property type="match status" value="1"/>
</dbReference>
<feature type="domain" description="NACHT" evidence="4">
    <location>
        <begin position="390"/>
        <end position="542"/>
    </location>
</feature>
<dbReference type="Proteomes" id="UP000639643">
    <property type="component" value="Unassembled WGS sequence"/>
</dbReference>
<dbReference type="SMART" id="SM00320">
    <property type="entry name" value="WD40"/>
    <property type="match status" value="8"/>
</dbReference>
<dbReference type="Gene3D" id="2.130.10.10">
    <property type="entry name" value="YVTN repeat-like/Quinoprotein amine dehydrogenase"/>
    <property type="match status" value="3"/>
</dbReference>
<name>A0A8H6N9G2_9PEZI</name>
<feature type="repeat" description="WD" evidence="3">
    <location>
        <begin position="1469"/>
        <end position="1502"/>
    </location>
</feature>
<dbReference type="InterPro" id="IPR029498">
    <property type="entry name" value="HeLo_dom"/>
</dbReference>
<evidence type="ECO:0000313" key="6">
    <source>
        <dbReference type="Proteomes" id="UP000639643"/>
    </source>
</evidence>
<dbReference type="InterPro" id="IPR011044">
    <property type="entry name" value="Quino_amine_DH_bsu"/>
</dbReference>
<dbReference type="InterPro" id="IPR011047">
    <property type="entry name" value="Quinoprotein_ADH-like_sf"/>
</dbReference>
<keyword evidence="1 3" id="KW-0853">WD repeat</keyword>
<keyword evidence="6" id="KW-1185">Reference proteome</keyword>
<dbReference type="InterPro" id="IPR019775">
    <property type="entry name" value="WD40_repeat_CS"/>
</dbReference>